<dbReference type="RefSeq" id="WP_282908094.1">
    <property type="nucleotide sequence ID" value="NZ_JAGRPV010000001.1"/>
</dbReference>
<dbReference type="Proteomes" id="UP001161691">
    <property type="component" value="Unassembled WGS sequence"/>
</dbReference>
<dbReference type="PANTHER" id="PTHR12110:SF52">
    <property type="entry name" value="XYLOSE ISOMERASE"/>
    <property type="match status" value="1"/>
</dbReference>
<gene>
    <name evidence="2" type="ORF">KB449_09235</name>
</gene>
<dbReference type="GO" id="GO:0016853">
    <property type="term" value="F:isomerase activity"/>
    <property type="evidence" value="ECO:0007669"/>
    <property type="project" value="UniProtKB-KW"/>
</dbReference>
<keyword evidence="2" id="KW-0413">Isomerase</keyword>
<protein>
    <submittedName>
        <fullName evidence="2">Sugar phosphate isomerase/epimerase</fullName>
    </submittedName>
</protein>
<dbReference type="EMBL" id="JAGRPV010000001">
    <property type="protein sequence ID" value="MDI4645142.1"/>
    <property type="molecule type" value="Genomic_DNA"/>
</dbReference>
<evidence type="ECO:0000313" key="3">
    <source>
        <dbReference type="Proteomes" id="UP001161691"/>
    </source>
</evidence>
<evidence type="ECO:0000313" key="2">
    <source>
        <dbReference type="EMBL" id="MDI4645142.1"/>
    </source>
</evidence>
<keyword evidence="3" id="KW-1185">Reference proteome</keyword>
<proteinExistence type="predicted"/>
<name>A0ABT6TE99_9BACL</name>
<comment type="caution">
    <text evidence="2">The sequence shown here is derived from an EMBL/GenBank/DDBJ whole genome shotgun (WGS) entry which is preliminary data.</text>
</comment>
<organism evidence="2 3">
    <name type="scientific">Cohnella hashimotonis</name>
    <dbReference type="NCBI Taxonomy" id="2826895"/>
    <lineage>
        <taxon>Bacteria</taxon>
        <taxon>Bacillati</taxon>
        <taxon>Bacillota</taxon>
        <taxon>Bacilli</taxon>
        <taxon>Bacillales</taxon>
        <taxon>Paenibacillaceae</taxon>
        <taxon>Cohnella</taxon>
    </lineage>
</organism>
<accession>A0ABT6TE99</accession>
<dbReference type="InterPro" id="IPR013022">
    <property type="entry name" value="Xyl_isomerase-like_TIM-brl"/>
</dbReference>
<reference evidence="2" key="1">
    <citation type="submission" date="2023-04" db="EMBL/GenBank/DDBJ databases">
        <title>Comparative genomic analysis of Cohnella hashimotonis sp. nov., isolated from the International Space Station.</title>
        <authorList>
            <person name="Venkateswaran K."/>
            <person name="Simpson A."/>
        </authorList>
    </citation>
    <scope>NUCLEOTIDE SEQUENCE</scope>
    <source>
        <strain evidence="2">F6_2S_P_1</strain>
    </source>
</reference>
<sequence length="271" mass="30294">MKLGISSYTLTWRVGVTGYDMPSSPLTAQGLLLEAYRHGIQLVQIADNLPLHLMSEGELLRLKMTAQSLNVELEIGTRGTDPAHLLRYLHIAQLLDARLLRTLIIDSDPANAVRQIRQVLPLFKKAGVQLSIENHGLHTTKQLARLFEEIADPLVGCCLDTVNSFSALDSPREVIGNLMPYLLNLHLKDFEIKRVEHQMGFVITGTSAGLGKLNIPNLLDEVRRQRKDHANAILELWTPYQGTVESTVSLEQKWMERSLGFLKPMFNAIGG</sequence>
<dbReference type="InterPro" id="IPR036237">
    <property type="entry name" value="Xyl_isomerase-like_sf"/>
</dbReference>
<dbReference type="SUPFAM" id="SSF51658">
    <property type="entry name" value="Xylose isomerase-like"/>
    <property type="match status" value="1"/>
</dbReference>
<dbReference type="PANTHER" id="PTHR12110">
    <property type="entry name" value="HYDROXYPYRUVATE ISOMERASE"/>
    <property type="match status" value="1"/>
</dbReference>
<dbReference type="InterPro" id="IPR050312">
    <property type="entry name" value="IolE/XylAMocC-like"/>
</dbReference>
<evidence type="ECO:0000259" key="1">
    <source>
        <dbReference type="Pfam" id="PF01261"/>
    </source>
</evidence>
<dbReference type="Gene3D" id="3.20.20.150">
    <property type="entry name" value="Divalent-metal-dependent TIM barrel enzymes"/>
    <property type="match status" value="1"/>
</dbReference>
<dbReference type="Pfam" id="PF01261">
    <property type="entry name" value="AP_endonuc_2"/>
    <property type="match status" value="1"/>
</dbReference>
<feature type="domain" description="Xylose isomerase-like TIM barrel" evidence="1">
    <location>
        <begin position="110"/>
        <end position="258"/>
    </location>
</feature>